<dbReference type="Gene3D" id="3.40.50.12780">
    <property type="entry name" value="N-terminal domain of ligase-like"/>
    <property type="match status" value="1"/>
</dbReference>
<dbReference type="OMA" id="HHGLIMR"/>
<comment type="function">
    <text evidence="17">Acyl-CoA synthetase required for both the import of long chain fatty acids (LCFAs) (C14-C18) and the activation very long chain fatty acids (VLCFAs) (C20-C26) by esterification of the fatty acids into metabolically active CoA-thioesters for subsequent degradation or incorporation into phospholipids. The transport and fatty acyl-CoA synthetase activities are genetically separable and are thus independent activities. Esterifies VLCFAs in the peroxisome matrix. The VLCFAs are actively transported into peroxisomes by a PXA1-PXA2 heterodimeric transporter in the peroxisomal membrane.</text>
</comment>
<dbReference type="PROSITE" id="PS00455">
    <property type="entry name" value="AMP_BINDING"/>
    <property type="match status" value="1"/>
</dbReference>
<feature type="domain" description="AMP-dependent synthetase/ligase" evidence="20">
    <location>
        <begin position="61"/>
        <end position="435"/>
    </location>
</feature>
<dbReference type="InterPro" id="IPR000873">
    <property type="entry name" value="AMP-dep_synth/lig_dom"/>
</dbReference>
<dbReference type="VEuPathDB" id="FungiDB:TSTA_025370"/>
<sequence length="626" mass="70667">MNQVTAPLVAAAVAGTATAAAYINAKWHISNDIKNIWTVKSGEWAVKRAIANARLNIFFLFEDTATKYPDKVAIWSRERSYTYRETLEISSQLAHYFLSIGVQPEQLVAVYLMNSPEFIFIWLALMSIGCAPAGINYNLNGDGLTHCLKVPNSAFVIVDDDAECRERIESVRPILENDLNITILSLSEVMQKAGEFPRSTPDEKYRLNVKPSFPLMLIYTSGTTGLPKGCAFTTSRFYAGASVARPTQDRWYCCMPLYHGTGAIWSLARLVSGTSIAIGRKFSASNFWNDVRDSESTWFIYVGETVRYLLNNPPSPQDKEHKIYGMLGNGLRPDVWERFQQRFGVQEINEFFNSTEGMLGLMNVNRGPFTTGAVGHHGLLLRLHYQNQYIPVAIDHETGDIWRDPKTGFAKRQAYEEGGEILVAVPSKEAFQGYWKNNTATSKKFAQDVFRKGDLYYRSGDALRRTSDGRWYFIDRLGDTFRWKSENVSTAEVAETIGRYPGVTEANVYGVLVPNHEGRAGCAALDLSVRETEFDWKTFARFVCEKLPRYAVPVFLRVTRKGARHTHNNKQNKVPLRQEGVDPALKGTKDVEGANDRLLWLSPAGDEYVDFGQREWDLLVAKEARL</sequence>
<dbReference type="InterPro" id="IPR045851">
    <property type="entry name" value="AMP-bd_C_sf"/>
</dbReference>
<evidence type="ECO:0000256" key="13">
    <source>
        <dbReference type="ARBA" id="ARBA00023055"/>
    </source>
</evidence>
<reference evidence="22" key="1">
    <citation type="journal article" date="2015" name="Genome Announc.">
        <title>Genome sequence of the AIDS-associated pathogen Penicillium marneffei (ATCC18224) and its near taxonomic relative Talaromyces stipitatus (ATCC10500).</title>
        <authorList>
            <person name="Nierman W.C."/>
            <person name="Fedorova-Abrams N.D."/>
            <person name="Andrianopoulos A."/>
        </authorList>
    </citation>
    <scope>NUCLEOTIDE SEQUENCE [LARGE SCALE GENOMIC DNA]</scope>
    <source>
        <strain evidence="22">ATCC 10500 / CBS 375.48 / QM 6759 / NRRL 1006</strain>
    </source>
</reference>
<accession>B8M4M5</accession>
<gene>
    <name evidence="21" type="ORF">TSTA_025370</name>
</gene>
<dbReference type="InterPro" id="IPR042099">
    <property type="entry name" value="ANL_N_sf"/>
</dbReference>
<evidence type="ECO:0000256" key="15">
    <source>
        <dbReference type="ARBA" id="ARBA00023140"/>
    </source>
</evidence>
<dbReference type="SUPFAM" id="SSF56801">
    <property type="entry name" value="Acetyl-CoA synthetase-like"/>
    <property type="match status" value="1"/>
</dbReference>
<dbReference type="FunFam" id="3.30.300.30:FF:000002">
    <property type="entry name" value="Long-chain fatty acid transport protein 1"/>
    <property type="match status" value="1"/>
</dbReference>
<dbReference type="OrthoDB" id="196650at2759"/>
<dbReference type="InParanoid" id="B8M4M5"/>
<evidence type="ECO:0000256" key="17">
    <source>
        <dbReference type="ARBA" id="ARBA00060276"/>
    </source>
</evidence>
<evidence type="ECO:0000256" key="9">
    <source>
        <dbReference type="ARBA" id="ARBA00022692"/>
    </source>
</evidence>
<dbReference type="PANTHER" id="PTHR43107">
    <property type="entry name" value="LONG-CHAIN FATTY ACID TRANSPORT PROTEIN"/>
    <property type="match status" value="1"/>
</dbReference>
<keyword evidence="7" id="KW-0436">Ligase</keyword>
<evidence type="ECO:0000256" key="8">
    <source>
        <dbReference type="ARBA" id="ARBA00022677"/>
    </source>
</evidence>
<dbReference type="GO" id="GO:0004467">
    <property type="term" value="F:long-chain fatty acid-CoA ligase activity"/>
    <property type="evidence" value="ECO:0007669"/>
    <property type="project" value="TreeGrafter"/>
</dbReference>
<dbReference type="InterPro" id="IPR020845">
    <property type="entry name" value="AMP-binding_CS"/>
</dbReference>
<proteinExistence type="inferred from homology"/>
<evidence type="ECO:0000256" key="19">
    <source>
        <dbReference type="ARBA" id="ARBA00078285"/>
    </source>
</evidence>
<evidence type="ECO:0000256" key="12">
    <source>
        <dbReference type="ARBA" id="ARBA00022989"/>
    </source>
</evidence>
<evidence type="ECO:0000259" key="20">
    <source>
        <dbReference type="Pfam" id="PF00501"/>
    </source>
</evidence>
<keyword evidence="14" id="KW-0472">Membrane</keyword>
<comment type="similarity">
    <text evidence="4">Belongs to the ATP-dependent AMP-binding enzyme family.</text>
</comment>
<evidence type="ECO:0000256" key="7">
    <source>
        <dbReference type="ARBA" id="ARBA00022598"/>
    </source>
</evidence>
<dbReference type="FunCoup" id="B8M4M5">
    <property type="interactions" value="131"/>
</dbReference>
<dbReference type="GeneID" id="8106754"/>
<keyword evidence="13" id="KW-0445">Lipid transport</keyword>
<evidence type="ECO:0000313" key="21">
    <source>
        <dbReference type="EMBL" id="EED19220.1"/>
    </source>
</evidence>
<dbReference type="GO" id="GO:0005324">
    <property type="term" value="F:long-chain fatty acid transmembrane transporter activity"/>
    <property type="evidence" value="ECO:0007669"/>
    <property type="project" value="TreeGrafter"/>
</dbReference>
<evidence type="ECO:0000256" key="11">
    <source>
        <dbReference type="ARBA" id="ARBA00022840"/>
    </source>
</evidence>
<dbReference type="RefSeq" id="XP_002479654.1">
    <property type="nucleotide sequence ID" value="XM_002479609.1"/>
</dbReference>
<dbReference type="PANTHER" id="PTHR43107:SF6">
    <property type="entry name" value="ACYL-COA SYNTHETASE FAMILY PROTEIN (CEFD1), PUTATIVE (AFU_ORTHOLOGUE AFUA_6G03630)-RELATED"/>
    <property type="match status" value="1"/>
</dbReference>
<dbReference type="STRING" id="441959.B8M4M5"/>
<comment type="subcellular location">
    <subcellularLocation>
        <location evidence="3">Cell membrane</location>
        <topology evidence="3">Multi-pass membrane protein</topology>
    </subcellularLocation>
    <subcellularLocation>
        <location evidence="1">Lipid droplet</location>
    </subcellularLocation>
    <subcellularLocation>
        <location evidence="2">Peroxisome membrane</location>
        <topology evidence="2">Multi-pass membrane protein</topology>
    </subcellularLocation>
</comment>
<keyword evidence="8" id="KW-0551">Lipid droplet</keyword>
<dbReference type="AlphaFoldDB" id="B8M4M5"/>
<keyword evidence="22" id="KW-1185">Reference proteome</keyword>
<dbReference type="GO" id="GO:0005524">
    <property type="term" value="F:ATP binding"/>
    <property type="evidence" value="ECO:0007669"/>
    <property type="project" value="UniProtKB-KW"/>
</dbReference>
<evidence type="ECO:0000313" key="22">
    <source>
        <dbReference type="Proteomes" id="UP000001745"/>
    </source>
</evidence>
<dbReference type="FunFam" id="3.40.50.12780:FF:000019">
    <property type="entry name" value="Long-chain fatty acid transporter"/>
    <property type="match status" value="1"/>
</dbReference>
<evidence type="ECO:0000256" key="3">
    <source>
        <dbReference type="ARBA" id="ARBA00004651"/>
    </source>
</evidence>
<evidence type="ECO:0000256" key="16">
    <source>
        <dbReference type="ARBA" id="ARBA00051585"/>
    </source>
</evidence>
<evidence type="ECO:0000256" key="18">
    <source>
        <dbReference type="ARBA" id="ARBA00068795"/>
    </source>
</evidence>
<evidence type="ECO:0000256" key="1">
    <source>
        <dbReference type="ARBA" id="ARBA00004502"/>
    </source>
</evidence>
<keyword evidence="9" id="KW-0812">Transmembrane</keyword>
<dbReference type="EMBL" id="EQ962654">
    <property type="protein sequence ID" value="EED19220.1"/>
    <property type="molecule type" value="Genomic_DNA"/>
</dbReference>
<organism evidence="21 22">
    <name type="scientific">Talaromyces stipitatus (strain ATCC 10500 / CBS 375.48 / QM 6759 / NRRL 1006)</name>
    <name type="common">Penicillium stipitatum</name>
    <dbReference type="NCBI Taxonomy" id="441959"/>
    <lineage>
        <taxon>Eukaryota</taxon>
        <taxon>Fungi</taxon>
        <taxon>Dikarya</taxon>
        <taxon>Ascomycota</taxon>
        <taxon>Pezizomycotina</taxon>
        <taxon>Eurotiomycetes</taxon>
        <taxon>Eurotiomycetidae</taxon>
        <taxon>Eurotiales</taxon>
        <taxon>Trichocomaceae</taxon>
        <taxon>Talaromyces</taxon>
        <taxon>Talaromyces sect. Talaromyces</taxon>
    </lineage>
</organism>
<name>B8M4M5_TALSN</name>
<evidence type="ECO:0000256" key="10">
    <source>
        <dbReference type="ARBA" id="ARBA00022741"/>
    </source>
</evidence>
<evidence type="ECO:0000256" key="2">
    <source>
        <dbReference type="ARBA" id="ARBA00004585"/>
    </source>
</evidence>
<keyword evidence="6" id="KW-1003">Cell membrane</keyword>
<dbReference type="GO" id="GO:0009898">
    <property type="term" value="C:cytoplasmic side of plasma membrane"/>
    <property type="evidence" value="ECO:0007669"/>
    <property type="project" value="TreeGrafter"/>
</dbReference>
<protein>
    <recommendedName>
        <fullName evidence="18">Very long-chain fatty acid transport protein</fullName>
    </recommendedName>
    <alternativeName>
        <fullName evidence="19">Very-long-chain acyl-CoA synthetase</fullName>
    </alternativeName>
</protein>
<evidence type="ECO:0000256" key="14">
    <source>
        <dbReference type="ARBA" id="ARBA00023136"/>
    </source>
</evidence>
<dbReference type="GO" id="GO:0044539">
    <property type="term" value="P:long-chain fatty acid import into cell"/>
    <property type="evidence" value="ECO:0007669"/>
    <property type="project" value="TreeGrafter"/>
</dbReference>
<dbReference type="GO" id="GO:0005778">
    <property type="term" value="C:peroxisomal membrane"/>
    <property type="evidence" value="ECO:0007669"/>
    <property type="project" value="UniProtKB-SubCell"/>
</dbReference>
<keyword evidence="5" id="KW-0813">Transport</keyword>
<evidence type="ECO:0000256" key="5">
    <source>
        <dbReference type="ARBA" id="ARBA00022448"/>
    </source>
</evidence>
<comment type="catalytic activity">
    <reaction evidence="16">
        <text>a very long-chain fatty acid + ATP + CoA = a very long-chain fatty acyl-CoA + AMP + diphosphate</text>
        <dbReference type="Rhea" id="RHEA:54536"/>
        <dbReference type="ChEBI" id="CHEBI:30616"/>
        <dbReference type="ChEBI" id="CHEBI:33019"/>
        <dbReference type="ChEBI" id="CHEBI:57287"/>
        <dbReference type="ChEBI" id="CHEBI:58950"/>
        <dbReference type="ChEBI" id="CHEBI:138261"/>
        <dbReference type="ChEBI" id="CHEBI:456215"/>
    </reaction>
</comment>
<keyword evidence="12" id="KW-1133">Transmembrane helix</keyword>
<keyword evidence="15" id="KW-0576">Peroxisome</keyword>
<evidence type="ECO:0000256" key="4">
    <source>
        <dbReference type="ARBA" id="ARBA00006432"/>
    </source>
</evidence>
<dbReference type="eggNOG" id="KOG1179">
    <property type="taxonomic scope" value="Eukaryota"/>
</dbReference>
<dbReference type="Proteomes" id="UP000001745">
    <property type="component" value="Unassembled WGS sequence"/>
</dbReference>
<dbReference type="Gene3D" id="3.30.300.30">
    <property type="match status" value="1"/>
</dbReference>
<keyword evidence="10" id="KW-0547">Nucleotide-binding</keyword>
<evidence type="ECO:0000256" key="6">
    <source>
        <dbReference type="ARBA" id="ARBA00022475"/>
    </source>
</evidence>
<dbReference type="PhylomeDB" id="B8M4M5"/>
<dbReference type="Pfam" id="PF00501">
    <property type="entry name" value="AMP-binding"/>
    <property type="match status" value="1"/>
</dbReference>
<keyword evidence="11" id="KW-0067">ATP-binding</keyword>
<dbReference type="GO" id="GO:0005811">
    <property type="term" value="C:lipid droplet"/>
    <property type="evidence" value="ECO:0007669"/>
    <property type="project" value="UniProtKB-SubCell"/>
</dbReference>
<dbReference type="HOGENOM" id="CLU_000022_46_3_1"/>